<reference evidence="1 2" key="1">
    <citation type="submission" date="2019-06" db="EMBL/GenBank/DDBJ databases">
        <title>Draft genomes of female and male turbot (Scophthalmus maximus).</title>
        <authorList>
            <person name="Xu H."/>
            <person name="Xu X.-W."/>
            <person name="Shao C."/>
            <person name="Chen S."/>
        </authorList>
    </citation>
    <scope>NUCLEOTIDE SEQUENCE [LARGE SCALE GENOMIC DNA]</scope>
    <source>
        <strain evidence="1">Ysfricsl-2016a</strain>
        <tissue evidence="1">Blood</tissue>
    </source>
</reference>
<dbReference type="EMBL" id="VEVO01000009">
    <property type="protein sequence ID" value="KAF0037383.1"/>
    <property type="molecule type" value="Genomic_DNA"/>
</dbReference>
<gene>
    <name evidence="1" type="ORF">F2P81_010257</name>
</gene>
<accession>A0A6A4STU2</accession>
<dbReference type="Proteomes" id="UP000438429">
    <property type="component" value="Unassembled WGS sequence"/>
</dbReference>
<organism evidence="1 2">
    <name type="scientific">Scophthalmus maximus</name>
    <name type="common">Turbot</name>
    <name type="synonym">Psetta maxima</name>
    <dbReference type="NCBI Taxonomy" id="52904"/>
    <lineage>
        <taxon>Eukaryota</taxon>
        <taxon>Metazoa</taxon>
        <taxon>Chordata</taxon>
        <taxon>Craniata</taxon>
        <taxon>Vertebrata</taxon>
        <taxon>Euteleostomi</taxon>
        <taxon>Actinopterygii</taxon>
        <taxon>Neopterygii</taxon>
        <taxon>Teleostei</taxon>
        <taxon>Neoteleostei</taxon>
        <taxon>Acanthomorphata</taxon>
        <taxon>Carangaria</taxon>
        <taxon>Pleuronectiformes</taxon>
        <taxon>Pleuronectoidei</taxon>
        <taxon>Scophthalmidae</taxon>
        <taxon>Scophthalmus</taxon>
    </lineage>
</organism>
<comment type="caution">
    <text evidence="1">The sequence shown here is derived from an EMBL/GenBank/DDBJ whole genome shotgun (WGS) entry which is preliminary data.</text>
</comment>
<name>A0A6A4STU2_SCOMX</name>
<evidence type="ECO:0000313" key="1">
    <source>
        <dbReference type="EMBL" id="KAF0037383.1"/>
    </source>
</evidence>
<protein>
    <submittedName>
        <fullName evidence="1">Uncharacterized protein</fullName>
    </submittedName>
</protein>
<evidence type="ECO:0000313" key="2">
    <source>
        <dbReference type="Proteomes" id="UP000438429"/>
    </source>
</evidence>
<sequence>MPDLMNKQPASSRALHTGGSTCMMHDAVTSNEIIIQNLKASHATTFKDSINHKSEISVQGTIQSKSSYNNIKQASKRKQGFSILFHGRRKGFVILRCLMFTKTRFKKWSLTYVCGPKSDTGYDSFSVHCLVGFHKESNYPQNLVILNDISDDAHPLQLNPERNADVRLCKHFPNLSAAFHRGRSTMHTVLGLKSNCGEYVAKDRTRWF</sequence>
<dbReference type="AlphaFoldDB" id="A0A6A4STU2"/>
<proteinExistence type="predicted"/>